<dbReference type="AlphaFoldDB" id="A0A9Q1JNU8"/>
<reference evidence="2" key="1">
    <citation type="submission" date="2022-04" db="EMBL/GenBank/DDBJ databases">
        <title>Carnegiea gigantea Genome sequencing and assembly v2.</title>
        <authorList>
            <person name="Copetti D."/>
            <person name="Sanderson M.J."/>
            <person name="Burquez A."/>
            <person name="Wojciechowski M.F."/>
        </authorList>
    </citation>
    <scope>NUCLEOTIDE SEQUENCE</scope>
    <source>
        <strain evidence="2">SGP5-SGP5p</strain>
        <tissue evidence="2">Aerial part</tissue>
    </source>
</reference>
<sequence>MACNKLLFLIERLDYEQWTAAMETGFGGFLSVRTSTIPKDLATWLIQKFDPASNTLKLSDNRVLEITEEDVHATLALPMGQLEVQVASTCEPKNEYTKLLKQWRIRWNLGRTGSPKVGKMVDRILDRGDYGDEFKRDFVLYIISTCIIGSMNGDAFFRILKSLVDVNQIVKYNWCAFLLQCLNDTVVEWKQNRTRYFRGPLLFLMLFYLDRVEFRGKRCKDRWFPTAIHWITDAVEQRNKDEKEFPGEYGRGKTIDRIDYQSIIREGETHLHEEFTSLARDNQKHTGPAALTPCPPPAPRPPCSKCGREREPPLAGPNDSIEVISHIARGYTNVQKCPNEVETYGLTQDEHFFNDPAFFDAYLKMEAVALKHYQHRTPIDYTPPTFDLGIPLSPERSTPTTISSPIKGTPIISSSPSYNDEQACLGESEGQHTSINAIANIALQYSKSEHHIVQQDKDNGRQQVEDELLQKPKGNVKQPLQNVPQRKRRVIKILPFICRSPYLRDHRDIIKDKLTHSEKVVVDYAFLPFDVDHPKTEELYELNAHDKAHRLWIDKEVIASMASADSHLENSILDVWSIIMNKKQLTRQTTHPSRFFFTTYAYIAILHAQKPSFKYQEFYRVMQLETQRTNWLDLNTADLVFFPILRSEHFFLQFADKIVNIIDNLTLPEKPSTRYGDCATLLKRFFSKYLIQRGRPRAEEVKDFQTVYVKTDYQDNINFHDWNLYHASHGNILW</sequence>
<feature type="compositionally biased region" description="Pro residues" evidence="1">
    <location>
        <begin position="293"/>
        <end position="302"/>
    </location>
</feature>
<dbReference type="OrthoDB" id="693469at2759"/>
<feature type="region of interest" description="Disordered" evidence="1">
    <location>
        <begin position="395"/>
        <end position="422"/>
    </location>
</feature>
<dbReference type="Proteomes" id="UP001153076">
    <property type="component" value="Unassembled WGS sequence"/>
</dbReference>
<evidence type="ECO:0000313" key="3">
    <source>
        <dbReference type="Proteomes" id="UP001153076"/>
    </source>
</evidence>
<feature type="region of interest" description="Disordered" evidence="1">
    <location>
        <begin position="284"/>
        <end position="318"/>
    </location>
</feature>
<feature type="compositionally biased region" description="Polar residues" evidence="1">
    <location>
        <begin position="395"/>
        <end position="420"/>
    </location>
</feature>
<protein>
    <recommendedName>
        <fullName evidence="4">Ubiquitin-like protease family profile domain-containing protein</fullName>
    </recommendedName>
</protein>
<comment type="caution">
    <text evidence="2">The sequence shown here is derived from an EMBL/GenBank/DDBJ whole genome shotgun (WGS) entry which is preliminary data.</text>
</comment>
<evidence type="ECO:0008006" key="4">
    <source>
        <dbReference type="Google" id="ProtNLM"/>
    </source>
</evidence>
<evidence type="ECO:0000313" key="2">
    <source>
        <dbReference type="EMBL" id="KAJ8427773.1"/>
    </source>
</evidence>
<keyword evidence="3" id="KW-1185">Reference proteome</keyword>
<evidence type="ECO:0000256" key="1">
    <source>
        <dbReference type="SAM" id="MobiDB-lite"/>
    </source>
</evidence>
<dbReference type="Gene3D" id="3.40.395.10">
    <property type="entry name" value="Adenoviral Proteinase, Chain A"/>
    <property type="match status" value="1"/>
</dbReference>
<dbReference type="PANTHER" id="PTHR34835:SF90">
    <property type="entry name" value="AMINOTRANSFERASE-LIKE PLANT MOBILE DOMAIN-CONTAINING PROTEIN"/>
    <property type="match status" value="1"/>
</dbReference>
<gene>
    <name evidence="2" type="ORF">Cgig2_002923</name>
</gene>
<organism evidence="2 3">
    <name type="scientific">Carnegiea gigantea</name>
    <dbReference type="NCBI Taxonomy" id="171969"/>
    <lineage>
        <taxon>Eukaryota</taxon>
        <taxon>Viridiplantae</taxon>
        <taxon>Streptophyta</taxon>
        <taxon>Embryophyta</taxon>
        <taxon>Tracheophyta</taxon>
        <taxon>Spermatophyta</taxon>
        <taxon>Magnoliopsida</taxon>
        <taxon>eudicotyledons</taxon>
        <taxon>Gunneridae</taxon>
        <taxon>Pentapetalae</taxon>
        <taxon>Caryophyllales</taxon>
        <taxon>Cactineae</taxon>
        <taxon>Cactaceae</taxon>
        <taxon>Cactoideae</taxon>
        <taxon>Echinocereeae</taxon>
        <taxon>Carnegiea</taxon>
    </lineage>
</organism>
<dbReference type="PANTHER" id="PTHR34835">
    <property type="entry name" value="OS07G0283600 PROTEIN-RELATED"/>
    <property type="match status" value="1"/>
</dbReference>
<accession>A0A9Q1JNU8</accession>
<proteinExistence type="predicted"/>
<dbReference type="EMBL" id="JAKOGI010001096">
    <property type="protein sequence ID" value="KAJ8427773.1"/>
    <property type="molecule type" value="Genomic_DNA"/>
</dbReference>
<name>A0A9Q1JNU8_9CARY</name>